<sequence>MQRCCDGCHCRPLAPPLTCEIKIRAFSRRRSEWGPSSSQVGSRQGPSSSQVGFGGVLTKGPGGGLLRYQVDCLSLTMATGVRGITLGSGFWFSAR</sequence>
<accession>A0AA88D2U2</accession>
<proteinExistence type="predicted"/>
<name>A0AA88D2U2_FICCA</name>
<dbReference type="EMBL" id="BTGU01000018">
    <property type="protein sequence ID" value="GMN44183.1"/>
    <property type="molecule type" value="Genomic_DNA"/>
</dbReference>
<organism evidence="2 3">
    <name type="scientific">Ficus carica</name>
    <name type="common">Common fig</name>
    <dbReference type="NCBI Taxonomy" id="3494"/>
    <lineage>
        <taxon>Eukaryota</taxon>
        <taxon>Viridiplantae</taxon>
        <taxon>Streptophyta</taxon>
        <taxon>Embryophyta</taxon>
        <taxon>Tracheophyta</taxon>
        <taxon>Spermatophyta</taxon>
        <taxon>Magnoliopsida</taxon>
        <taxon>eudicotyledons</taxon>
        <taxon>Gunneridae</taxon>
        <taxon>Pentapetalae</taxon>
        <taxon>rosids</taxon>
        <taxon>fabids</taxon>
        <taxon>Rosales</taxon>
        <taxon>Moraceae</taxon>
        <taxon>Ficeae</taxon>
        <taxon>Ficus</taxon>
    </lineage>
</organism>
<gene>
    <name evidence="2" type="ORF">TIFTF001_013382</name>
</gene>
<dbReference type="AlphaFoldDB" id="A0AA88D2U2"/>
<protein>
    <submittedName>
        <fullName evidence="2">Uncharacterized protein</fullName>
    </submittedName>
</protein>
<dbReference type="Proteomes" id="UP001187192">
    <property type="component" value="Unassembled WGS sequence"/>
</dbReference>
<evidence type="ECO:0000256" key="1">
    <source>
        <dbReference type="SAM" id="MobiDB-lite"/>
    </source>
</evidence>
<reference evidence="2" key="1">
    <citation type="submission" date="2023-07" db="EMBL/GenBank/DDBJ databases">
        <title>draft genome sequence of fig (Ficus carica).</title>
        <authorList>
            <person name="Takahashi T."/>
            <person name="Nishimura K."/>
        </authorList>
    </citation>
    <scope>NUCLEOTIDE SEQUENCE</scope>
</reference>
<feature type="compositionally biased region" description="Polar residues" evidence="1">
    <location>
        <begin position="34"/>
        <end position="51"/>
    </location>
</feature>
<feature type="region of interest" description="Disordered" evidence="1">
    <location>
        <begin position="29"/>
        <end position="53"/>
    </location>
</feature>
<evidence type="ECO:0000313" key="3">
    <source>
        <dbReference type="Proteomes" id="UP001187192"/>
    </source>
</evidence>
<comment type="caution">
    <text evidence="2">The sequence shown here is derived from an EMBL/GenBank/DDBJ whole genome shotgun (WGS) entry which is preliminary data.</text>
</comment>
<keyword evidence="3" id="KW-1185">Reference proteome</keyword>
<evidence type="ECO:0000313" key="2">
    <source>
        <dbReference type="EMBL" id="GMN44183.1"/>
    </source>
</evidence>